<accession>A0A0C3CDY5</accession>
<dbReference type="CDD" id="cd03190">
    <property type="entry name" value="GST_C_Omega_like"/>
    <property type="match status" value="1"/>
</dbReference>
<organism evidence="5 6">
    <name type="scientific">Oidiodendron maius (strain Zn)</name>
    <dbReference type="NCBI Taxonomy" id="913774"/>
    <lineage>
        <taxon>Eukaryota</taxon>
        <taxon>Fungi</taxon>
        <taxon>Dikarya</taxon>
        <taxon>Ascomycota</taxon>
        <taxon>Pezizomycotina</taxon>
        <taxon>Leotiomycetes</taxon>
        <taxon>Leotiomycetes incertae sedis</taxon>
        <taxon>Myxotrichaceae</taxon>
        <taxon>Oidiodendron</taxon>
    </lineage>
</organism>
<dbReference type="EMBL" id="KN832882">
    <property type="protein sequence ID" value="KIM97098.1"/>
    <property type="molecule type" value="Genomic_DNA"/>
</dbReference>
<feature type="binding site" evidence="2">
    <location>
        <position position="93"/>
    </location>
    <ligand>
        <name>glutathione</name>
        <dbReference type="ChEBI" id="CHEBI:57925"/>
    </ligand>
</feature>
<feature type="site" description="Lowers pKa of active site Cys" evidence="3">
    <location>
        <position position="257"/>
    </location>
</feature>
<reference evidence="5 6" key="1">
    <citation type="submission" date="2014-04" db="EMBL/GenBank/DDBJ databases">
        <authorList>
            <consortium name="DOE Joint Genome Institute"/>
            <person name="Kuo A."/>
            <person name="Martino E."/>
            <person name="Perotto S."/>
            <person name="Kohler A."/>
            <person name="Nagy L.G."/>
            <person name="Floudas D."/>
            <person name="Copeland A."/>
            <person name="Barry K.W."/>
            <person name="Cichocki N."/>
            <person name="Veneault-Fourrey C."/>
            <person name="LaButti K."/>
            <person name="Lindquist E.A."/>
            <person name="Lipzen A."/>
            <person name="Lundell T."/>
            <person name="Morin E."/>
            <person name="Murat C."/>
            <person name="Sun H."/>
            <person name="Tunlid A."/>
            <person name="Henrissat B."/>
            <person name="Grigoriev I.V."/>
            <person name="Hibbett D.S."/>
            <person name="Martin F."/>
            <person name="Nordberg H.P."/>
            <person name="Cantor M.N."/>
            <person name="Hua S.X."/>
        </authorList>
    </citation>
    <scope>NUCLEOTIDE SEQUENCE [LARGE SCALE GENOMIC DNA]</scope>
    <source>
        <strain evidence="5 6">Zn</strain>
    </source>
</reference>
<dbReference type="Gene3D" id="1.20.1050.10">
    <property type="match status" value="1"/>
</dbReference>
<dbReference type="InterPro" id="IPR047047">
    <property type="entry name" value="GST_Omega-like_C"/>
</dbReference>
<reference evidence="6" key="2">
    <citation type="submission" date="2015-01" db="EMBL/GenBank/DDBJ databases">
        <title>Evolutionary Origins and Diversification of the Mycorrhizal Mutualists.</title>
        <authorList>
            <consortium name="DOE Joint Genome Institute"/>
            <consortium name="Mycorrhizal Genomics Consortium"/>
            <person name="Kohler A."/>
            <person name="Kuo A."/>
            <person name="Nagy L.G."/>
            <person name="Floudas D."/>
            <person name="Copeland A."/>
            <person name="Barry K.W."/>
            <person name="Cichocki N."/>
            <person name="Veneault-Fourrey C."/>
            <person name="LaButti K."/>
            <person name="Lindquist E.A."/>
            <person name="Lipzen A."/>
            <person name="Lundell T."/>
            <person name="Morin E."/>
            <person name="Murat C."/>
            <person name="Riley R."/>
            <person name="Ohm R."/>
            <person name="Sun H."/>
            <person name="Tunlid A."/>
            <person name="Henrissat B."/>
            <person name="Grigoriev I.V."/>
            <person name="Hibbett D.S."/>
            <person name="Martin F."/>
        </authorList>
    </citation>
    <scope>NUCLEOTIDE SEQUENCE [LARGE SCALE GENOMIC DNA]</scope>
    <source>
        <strain evidence="6">Zn</strain>
    </source>
</reference>
<dbReference type="AlphaFoldDB" id="A0A0C3CDY5"/>
<dbReference type="InterPro" id="IPR010987">
    <property type="entry name" value="Glutathione-S-Trfase_C-like"/>
</dbReference>
<protein>
    <recommendedName>
        <fullName evidence="4">GST C-terminal domain-containing protein</fullName>
    </recommendedName>
</protein>
<dbReference type="InterPro" id="IPR040079">
    <property type="entry name" value="Glutathione_S-Trfase"/>
</dbReference>
<dbReference type="PROSITE" id="PS50405">
    <property type="entry name" value="GST_CTER"/>
    <property type="match status" value="1"/>
</dbReference>
<evidence type="ECO:0000313" key="5">
    <source>
        <dbReference type="EMBL" id="KIM97098.1"/>
    </source>
</evidence>
<gene>
    <name evidence="5" type="ORF">OIDMADRAFT_182545</name>
</gene>
<dbReference type="InterPro" id="IPR036282">
    <property type="entry name" value="Glutathione-S-Trfase_C_sf"/>
</dbReference>
<proteinExistence type="predicted"/>
<evidence type="ECO:0000256" key="1">
    <source>
        <dbReference type="PIRSR" id="PIRSR015753-1"/>
    </source>
</evidence>
<dbReference type="GO" id="GO:0004364">
    <property type="term" value="F:glutathione transferase activity"/>
    <property type="evidence" value="ECO:0007669"/>
    <property type="project" value="InterPro"/>
</dbReference>
<dbReference type="HOGENOM" id="CLU_037263_0_1_1"/>
<feature type="binding site" evidence="2">
    <location>
        <begin position="145"/>
        <end position="146"/>
    </location>
    <ligand>
        <name>glutathione</name>
        <dbReference type="ChEBI" id="CHEBI:57925"/>
    </ligand>
</feature>
<dbReference type="SUPFAM" id="SSF52833">
    <property type="entry name" value="Thioredoxin-like"/>
    <property type="match status" value="1"/>
</dbReference>
<dbReference type="Proteomes" id="UP000054321">
    <property type="component" value="Unassembled WGS sequence"/>
</dbReference>
<evidence type="ECO:0000256" key="2">
    <source>
        <dbReference type="PIRSR" id="PIRSR015753-2"/>
    </source>
</evidence>
<keyword evidence="6" id="KW-1185">Reference proteome</keyword>
<evidence type="ECO:0000259" key="4">
    <source>
        <dbReference type="PROSITE" id="PS50405"/>
    </source>
</evidence>
<name>A0A0C3CDY5_OIDMZ</name>
<dbReference type="SFLD" id="SFLDG01206">
    <property type="entry name" value="Xi.1"/>
    <property type="match status" value="1"/>
</dbReference>
<dbReference type="Gene3D" id="3.40.30.10">
    <property type="entry name" value="Glutaredoxin"/>
    <property type="match status" value="1"/>
</dbReference>
<dbReference type="SFLD" id="SFLDS00019">
    <property type="entry name" value="Glutathione_Transferase_(cytos"/>
    <property type="match status" value="1"/>
</dbReference>
<dbReference type="SFLD" id="SFLDG01148">
    <property type="entry name" value="Xi_(cytGST)"/>
    <property type="match status" value="1"/>
</dbReference>
<evidence type="ECO:0000256" key="3">
    <source>
        <dbReference type="PIRSR" id="PIRSR015753-3"/>
    </source>
</evidence>
<dbReference type="Pfam" id="PF13410">
    <property type="entry name" value="GST_C_2"/>
    <property type="match status" value="1"/>
</dbReference>
<evidence type="ECO:0000313" key="6">
    <source>
        <dbReference type="Proteomes" id="UP000054321"/>
    </source>
</evidence>
<dbReference type="InterPro" id="IPR004045">
    <property type="entry name" value="Glutathione_S-Trfase_N"/>
</dbReference>
<feature type="domain" description="GST C-terminal" evidence="4">
    <location>
        <begin position="143"/>
        <end position="304"/>
    </location>
</feature>
<dbReference type="GO" id="GO:0005737">
    <property type="term" value="C:cytoplasm"/>
    <property type="evidence" value="ECO:0007669"/>
    <property type="project" value="TreeGrafter"/>
</dbReference>
<dbReference type="STRING" id="913774.A0A0C3CDY5"/>
<dbReference type="InterPro" id="IPR016639">
    <property type="entry name" value="GST_Omega/GSH"/>
</dbReference>
<dbReference type="PIRSF" id="PIRSF015753">
    <property type="entry name" value="GST"/>
    <property type="match status" value="1"/>
</dbReference>
<dbReference type="PANTHER" id="PTHR32419:SF25">
    <property type="entry name" value="GLUTATHIONE S-TRANSFERASE (EUROFUNG)"/>
    <property type="match status" value="1"/>
</dbReference>
<feature type="active site" description="Nucleophile" evidence="1">
    <location>
        <position position="60"/>
    </location>
</feature>
<sequence>MESKTEAESKDVTEVVFKAAESYGHYQRKASQFRNWVSADPEAEFPAESGRYVLYLNLGCPWAHRTNIVHKLKGLEDVIQVVVMGYVLTPEGWIYDGSEGSEPCDPLYGFTKHSQLYHKADPTYAGRFTVPALWDRKRETIVNNESSEIIRMFYTAFDAFIDPSLREISKPLLPIDRLRDIETMNEWVYDTVNNGVYKCGFASTQEAYDTNIYRLFESLDRLESHLAANKTPYLFGDRITEADIRLFPTIVRFDVAYYTLFKCNLKMIRYDYPRLHGWLRNLYWDTSEATNGGAFHSTTHFTPIKAGYTYTLKQTVVPAGPQIEILPLN</sequence>
<dbReference type="OrthoDB" id="2309723at2759"/>
<dbReference type="PANTHER" id="PTHR32419">
    <property type="entry name" value="GLUTATHIONYL-HYDROQUINONE REDUCTASE"/>
    <property type="match status" value="1"/>
</dbReference>
<feature type="site" description="Lowers pKa of active site Cys" evidence="3">
    <location>
        <position position="308"/>
    </location>
</feature>
<dbReference type="SUPFAM" id="SSF47616">
    <property type="entry name" value="GST C-terminal domain-like"/>
    <property type="match status" value="1"/>
</dbReference>
<dbReference type="InParanoid" id="A0A0C3CDY5"/>
<feature type="active site" description="Proton donor/acceptor" evidence="1">
    <location>
        <position position="197"/>
    </location>
</feature>
<dbReference type="InterPro" id="IPR036249">
    <property type="entry name" value="Thioredoxin-like_sf"/>
</dbReference>
<feature type="binding site" evidence="2">
    <location>
        <begin position="127"/>
        <end position="130"/>
    </location>
    <ligand>
        <name>glutathione</name>
        <dbReference type="ChEBI" id="CHEBI:57925"/>
    </ligand>
</feature>
<dbReference type="Pfam" id="PF13409">
    <property type="entry name" value="GST_N_2"/>
    <property type="match status" value="1"/>
</dbReference>